<name>A0A8B7TU30_CASCN</name>
<accession>A0A8B7TU30</accession>
<gene>
    <name evidence="2" type="primary">LOC109679528</name>
</gene>
<dbReference type="KEGG" id="ccan:109679528"/>
<evidence type="ECO:0000256" key="1">
    <source>
        <dbReference type="SAM" id="MobiDB-lite"/>
    </source>
</evidence>
<feature type="region of interest" description="Disordered" evidence="1">
    <location>
        <begin position="29"/>
        <end position="51"/>
    </location>
</feature>
<dbReference type="RefSeq" id="XP_020010292.1">
    <property type="nucleotide sequence ID" value="XM_020154703.1"/>
</dbReference>
<dbReference type="AlphaFoldDB" id="A0A8B7TU30"/>
<reference evidence="2" key="1">
    <citation type="submission" date="2025-08" db="UniProtKB">
        <authorList>
            <consortium name="RefSeq"/>
        </authorList>
    </citation>
    <scope>IDENTIFICATION</scope>
    <source>
        <tissue evidence="2">Leukocyte</tissue>
    </source>
</reference>
<dbReference type="OrthoDB" id="9446605at2759"/>
<evidence type="ECO:0000313" key="2">
    <source>
        <dbReference type="RefSeq" id="XP_020010292.1"/>
    </source>
</evidence>
<dbReference type="CTD" id="8743"/>
<organism evidence="2">
    <name type="scientific">Castor canadensis</name>
    <name type="common">American beaver</name>
    <dbReference type="NCBI Taxonomy" id="51338"/>
    <lineage>
        <taxon>Eukaryota</taxon>
        <taxon>Metazoa</taxon>
        <taxon>Chordata</taxon>
        <taxon>Craniata</taxon>
        <taxon>Vertebrata</taxon>
        <taxon>Euteleostomi</taxon>
        <taxon>Mammalia</taxon>
        <taxon>Eutheria</taxon>
        <taxon>Euarchontoglires</taxon>
        <taxon>Glires</taxon>
        <taxon>Rodentia</taxon>
        <taxon>Castorimorpha</taxon>
        <taxon>Castoridae</taxon>
        <taxon>Castor</taxon>
    </lineage>
</organism>
<protein>
    <submittedName>
        <fullName evidence="2">Tumor necrosis factor ligand superfamily member 10-like</fullName>
    </submittedName>
</protein>
<proteinExistence type="predicted"/>
<sequence length="84" mass="9691">MKRPLNNPCWQVRRQVRQLIRKMTLRIFEESTPTAQEKRQSSSFPARETRPQRIAAHITGTISGSNLSTVSCKTNNKHDLGLRM</sequence>